<dbReference type="STRING" id="354355.SAMN05660816_02642"/>
<dbReference type="Proteomes" id="UP000192610">
    <property type="component" value="Unassembled WGS sequence"/>
</dbReference>
<comment type="caution">
    <text evidence="2">The sequence shown here is derived from an EMBL/GenBank/DDBJ whole genome shotgun (WGS) entry which is preliminary data.</text>
</comment>
<evidence type="ECO:0000313" key="3">
    <source>
        <dbReference type="Proteomes" id="UP000192610"/>
    </source>
</evidence>
<proteinExistence type="predicted"/>
<dbReference type="Pfam" id="PF19404">
    <property type="entry name" value="DUF5977"/>
    <property type="match status" value="1"/>
</dbReference>
<organism evidence="2 3">
    <name type="scientific">Niastella yeongjuensis</name>
    <dbReference type="NCBI Taxonomy" id="354355"/>
    <lineage>
        <taxon>Bacteria</taxon>
        <taxon>Pseudomonadati</taxon>
        <taxon>Bacteroidota</taxon>
        <taxon>Chitinophagia</taxon>
        <taxon>Chitinophagales</taxon>
        <taxon>Chitinophagaceae</taxon>
        <taxon>Niastella</taxon>
    </lineage>
</organism>
<protein>
    <recommendedName>
        <fullName evidence="1">DUF5977 domain-containing protein</fullName>
    </recommendedName>
</protein>
<reference evidence="3" key="1">
    <citation type="submission" date="2016-04" db="EMBL/GenBank/DDBJ databases">
        <authorList>
            <person name="Chen L."/>
            <person name="Zhuang W."/>
            <person name="Wang G."/>
        </authorList>
    </citation>
    <scope>NUCLEOTIDE SEQUENCE [LARGE SCALE GENOMIC DNA]</scope>
    <source>
        <strain evidence="3">17621</strain>
    </source>
</reference>
<sequence length="1308" mass="148577">MKKIYLFRVLIFLLSITNRLFAQDLPKIIPPDPIAMQYQKYGDYPVSNFTGVPDIIIPLYSIKEGDLEVPISLSYHASGIKPTDPNGMVGAGWVLNTGGIITRTQLKSSDESALWPDYYGWPTEEHVNHILTFDRNNSDSLMYLSWAAQGNTMPDIFSYNFLGNTGKFIFRNFHPINYNEECLLFDYKPLSIKGERTDGHLAGFDVIDEKGLKYAFNYPGSGGVGSGSTAWLLNTLTSATDPANVIAYTYRPGYSETVRRWADTYTRDDNASTLTVTRGNCGGSWPIASFANYYEDPDVFESYPLETATMDAPAVISFRSGEVRFSYDGTTKRLSRMEVYDKSNNLIKRIDFTINQTSWTTRAFLKEIKFYDATGAYLNKYAFNYNSESSQQFATNKVGVDFWGYYNGNNSMPLIPTFKFEFYGYAGSFMSVVGTNDRQTSEELMKIYTLEEIIYPTGGKTDFEFEANKIDRVGIIPNYYTLDVGGLRIKRKLNYTADGKLAEVKEYEYSGAQMDVLPTKEYFSSSQYGGVVAFHGFEMFRRVYVTSDPTVDIAPHGSPVVYTTVKEHTMGADYKTGVPYATTEYGYDYKPYTYAFSTTNGPTNDGNYPIYRAYQNVYEAHNDGKLTYISKYGPNNKVTSTYYEYEEIPGESVRGFYGEDFAFWIPDPCPCDEYGACSGNPDDTWPRSSGVWSAWNFGDVVFNSSRKRLISETTVDNVQIQTDYVYDNPIHEQPTKKIVQNSKSETITTTYTYPHDYPSQEPYASMISRHIWSPVIEEKTTKAGIFDPLQIVKTNFASWNGMILPQSVETKVQKNAQEERTRFDSYDDRGNVTTVSKTNDVKMSYVWGYNKTMPIAEVTNASADQIAYTSFEDLEYGGWSLKPGSYCPWYNDVTGRRICVGGVTKTVPAGSYVVTLWANGNCTVNGLAGTQLAVSKRIGSWRLLEWKLDNVSAVDINGDYIDEVRLYPADAQMVTYTYDPLIGMTAKTDVNNRISYFEYDAAGRLLHIKDDAYNILKKYQYAYQDNSENADQSRVPQWQYTGGFKYTYCQQNPLFITDKLLEEVDANPNSTTYGTNRYIINTGNIPDQSALEWQYTDNYMCEEVDGQKTGRQFREQKNVNPCSLKYNNTRWAVFSTNSPDCKKPAIYTNTVDLSEYYYSSLCADGYAPLPVYVSMPPGKFTSTISYDDVLVQASNYAHSIADQTGQCELQPIQVSFANNSSEQGEKFEIIMRQVNNTDINYDFKDVDYYQNLEILPGTYEMWIYPKSWSIFFPVSYVYYLGCNDELVGGEVYINRVTFSTDCNTITIL</sequence>
<evidence type="ECO:0000259" key="1">
    <source>
        <dbReference type="Pfam" id="PF19404"/>
    </source>
</evidence>
<keyword evidence="3" id="KW-1185">Reference proteome</keyword>
<accession>A0A1V9DY89</accession>
<name>A0A1V9DY89_9BACT</name>
<gene>
    <name evidence="2" type="ORF">A4H97_18805</name>
</gene>
<feature type="domain" description="DUF5977" evidence="1">
    <location>
        <begin position="1149"/>
        <end position="1207"/>
    </location>
</feature>
<evidence type="ECO:0000313" key="2">
    <source>
        <dbReference type="EMBL" id="OQP38769.1"/>
    </source>
</evidence>
<dbReference type="InterPro" id="IPR046020">
    <property type="entry name" value="DUF5977"/>
</dbReference>
<dbReference type="OrthoDB" id="680656at2"/>
<dbReference type="RefSeq" id="WP_133054095.1">
    <property type="nucleotide sequence ID" value="NZ_FOCZ01000004.1"/>
</dbReference>
<dbReference type="EMBL" id="LVXG01000082">
    <property type="protein sequence ID" value="OQP38769.1"/>
    <property type="molecule type" value="Genomic_DNA"/>
</dbReference>